<sequence>MSKASTTELESLHAEVAKELKRRISANEASAADIGAAIKFLKDNSITAVIEDNSTMAALQEKLRARREKRSAKTTVPTDAITEADLGDIEGFNHVH</sequence>
<evidence type="ECO:0008006" key="2">
    <source>
        <dbReference type="Google" id="ProtNLM"/>
    </source>
</evidence>
<protein>
    <recommendedName>
        <fullName evidence="2">DNA maturase A</fullName>
    </recommendedName>
</protein>
<name>A0A0S4TXD1_RALSL</name>
<evidence type="ECO:0000313" key="1">
    <source>
        <dbReference type="EMBL" id="CUV14688.1"/>
    </source>
</evidence>
<dbReference type="InterPro" id="IPR024345">
    <property type="entry name" value="DNA_matur_Phage_T7-like"/>
</dbReference>
<reference evidence="1" key="1">
    <citation type="submission" date="2015-10" db="EMBL/GenBank/DDBJ databases">
        <authorList>
            <person name="Gilbert D.G."/>
        </authorList>
    </citation>
    <scope>NUCLEOTIDE SEQUENCE</scope>
    <source>
        <strain evidence="1">Phyl III-seqv23</strain>
    </source>
</reference>
<dbReference type="Pfam" id="PF11123">
    <property type="entry name" value="DNA_Packaging_2"/>
    <property type="match status" value="1"/>
</dbReference>
<dbReference type="PATRIC" id="fig|305.106.peg.5087"/>
<accession>A0A0S4TXD1</accession>
<organism evidence="1">
    <name type="scientific">Ralstonia solanacearum</name>
    <name type="common">Pseudomonas solanacearum</name>
    <dbReference type="NCBI Taxonomy" id="305"/>
    <lineage>
        <taxon>Bacteria</taxon>
        <taxon>Pseudomonadati</taxon>
        <taxon>Pseudomonadota</taxon>
        <taxon>Betaproteobacteria</taxon>
        <taxon>Burkholderiales</taxon>
        <taxon>Burkholderiaceae</taxon>
        <taxon>Ralstonia</taxon>
        <taxon>Ralstonia solanacearum species complex</taxon>
    </lineage>
</organism>
<gene>
    <name evidence="1" type="ORF">RUN39_v1_920103</name>
</gene>
<dbReference type="EMBL" id="LN899819">
    <property type="protein sequence ID" value="CUV14688.1"/>
    <property type="molecule type" value="Genomic_DNA"/>
</dbReference>
<proteinExistence type="predicted"/>
<dbReference type="AlphaFoldDB" id="A0A0S4TXD1"/>